<evidence type="ECO:0000313" key="1">
    <source>
        <dbReference type="EMBL" id="KAI5652834.1"/>
    </source>
</evidence>
<comment type="caution">
    <text evidence="1">The sequence shown here is derived from an EMBL/GenBank/DDBJ whole genome shotgun (WGS) entry which is preliminary data.</text>
</comment>
<sequence length="100" mass="11715">MMHFMDSKSLSSQDVLVIRANSDDPMKAATILTTYKTKYSFSRDNDDLFHEGFATRNNEDIPYEGFVNEHRLQKYSFSRDNNDVSHEGFFTTHFMKDFPS</sequence>
<reference evidence="2" key="1">
    <citation type="journal article" date="2023" name="Nat. Plants">
        <title>Single-cell RNA sequencing provides a high-resolution roadmap for understanding the multicellular compartmentation of specialized metabolism.</title>
        <authorList>
            <person name="Sun S."/>
            <person name="Shen X."/>
            <person name="Li Y."/>
            <person name="Li Y."/>
            <person name="Wang S."/>
            <person name="Li R."/>
            <person name="Zhang H."/>
            <person name="Shen G."/>
            <person name="Guo B."/>
            <person name="Wei J."/>
            <person name="Xu J."/>
            <person name="St-Pierre B."/>
            <person name="Chen S."/>
            <person name="Sun C."/>
        </authorList>
    </citation>
    <scope>NUCLEOTIDE SEQUENCE [LARGE SCALE GENOMIC DNA]</scope>
</reference>
<gene>
    <name evidence="1" type="ORF">M9H77_30021</name>
</gene>
<keyword evidence="2" id="KW-1185">Reference proteome</keyword>
<dbReference type="Proteomes" id="UP001060085">
    <property type="component" value="Linkage Group LG07"/>
</dbReference>
<protein>
    <submittedName>
        <fullName evidence="1">Uncharacterized protein</fullName>
    </submittedName>
</protein>
<name>A0ACB9ZWW4_CATRO</name>
<evidence type="ECO:0000313" key="2">
    <source>
        <dbReference type="Proteomes" id="UP001060085"/>
    </source>
</evidence>
<organism evidence="1 2">
    <name type="scientific">Catharanthus roseus</name>
    <name type="common">Madagascar periwinkle</name>
    <name type="synonym">Vinca rosea</name>
    <dbReference type="NCBI Taxonomy" id="4058"/>
    <lineage>
        <taxon>Eukaryota</taxon>
        <taxon>Viridiplantae</taxon>
        <taxon>Streptophyta</taxon>
        <taxon>Embryophyta</taxon>
        <taxon>Tracheophyta</taxon>
        <taxon>Spermatophyta</taxon>
        <taxon>Magnoliopsida</taxon>
        <taxon>eudicotyledons</taxon>
        <taxon>Gunneridae</taxon>
        <taxon>Pentapetalae</taxon>
        <taxon>asterids</taxon>
        <taxon>lamiids</taxon>
        <taxon>Gentianales</taxon>
        <taxon>Apocynaceae</taxon>
        <taxon>Rauvolfioideae</taxon>
        <taxon>Vinceae</taxon>
        <taxon>Catharanthinae</taxon>
        <taxon>Catharanthus</taxon>
    </lineage>
</organism>
<dbReference type="EMBL" id="CM044707">
    <property type="protein sequence ID" value="KAI5652834.1"/>
    <property type="molecule type" value="Genomic_DNA"/>
</dbReference>
<proteinExistence type="predicted"/>
<accession>A0ACB9ZWW4</accession>